<proteinExistence type="inferred from homology"/>
<dbReference type="EMBL" id="CP066775">
    <property type="protein sequence ID" value="QQL49190.1"/>
    <property type="molecule type" value="Genomic_DNA"/>
</dbReference>
<dbReference type="InterPro" id="IPR014001">
    <property type="entry name" value="Helicase_ATP-bd"/>
</dbReference>
<dbReference type="Pfam" id="PF17191">
    <property type="entry name" value="RecG_wedge"/>
    <property type="match status" value="1"/>
</dbReference>
<dbReference type="InterPro" id="IPR011545">
    <property type="entry name" value="DEAD/DEAH_box_helicase_dom"/>
</dbReference>
<dbReference type="SMART" id="SM00490">
    <property type="entry name" value="HELICc"/>
    <property type="match status" value="1"/>
</dbReference>
<dbReference type="NCBIfam" id="NF008168">
    <property type="entry name" value="PRK10917.2-2"/>
    <property type="match status" value="1"/>
</dbReference>
<dbReference type="CDD" id="cd04488">
    <property type="entry name" value="RecG_wedge_OBF"/>
    <property type="match status" value="1"/>
</dbReference>
<keyword evidence="9 15" id="KW-0233">DNA recombination</keyword>
<dbReference type="SMART" id="SM00487">
    <property type="entry name" value="DEXDc"/>
    <property type="match status" value="1"/>
</dbReference>
<comment type="similarity">
    <text evidence="1 15">Belongs to the helicase family. RecG subfamily.</text>
</comment>
<dbReference type="KEGG" id="mgik:GO620_013535"/>
<gene>
    <name evidence="18" type="primary">recG</name>
    <name evidence="18" type="ORF">GO620_013535</name>
</gene>
<dbReference type="NCBIfam" id="NF008165">
    <property type="entry name" value="PRK10917.1-3"/>
    <property type="match status" value="1"/>
</dbReference>
<dbReference type="Pfam" id="PF00270">
    <property type="entry name" value="DEAD"/>
    <property type="match status" value="1"/>
</dbReference>
<dbReference type="Proteomes" id="UP000429232">
    <property type="component" value="Chromosome"/>
</dbReference>
<dbReference type="GO" id="GO:0006310">
    <property type="term" value="P:DNA recombination"/>
    <property type="evidence" value="ECO:0007669"/>
    <property type="project" value="UniProtKB-UniRule"/>
</dbReference>
<feature type="domain" description="Helicase C-terminal" evidence="17">
    <location>
        <begin position="473"/>
        <end position="634"/>
    </location>
</feature>
<dbReference type="GO" id="GO:0016787">
    <property type="term" value="F:hydrolase activity"/>
    <property type="evidence" value="ECO:0007669"/>
    <property type="project" value="UniProtKB-KW"/>
</dbReference>
<evidence type="ECO:0000256" key="8">
    <source>
        <dbReference type="ARBA" id="ARBA00023125"/>
    </source>
</evidence>
<dbReference type="GO" id="GO:0006281">
    <property type="term" value="P:DNA repair"/>
    <property type="evidence" value="ECO:0007669"/>
    <property type="project" value="UniProtKB-UniRule"/>
</dbReference>
<dbReference type="PANTHER" id="PTHR47964:SF1">
    <property type="entry name" value="ATP-DEPENDENT DNA HELICASE HOMOLOG RECG, CHLOROPLASTIC"/>
    <property type="match status" value="1"/>
</dbReference>
<keyword evidence="4 15" id="KW-0227">DNA damage</keyword>
<dbReference type="InterPro" id="IPR012340">
    <property type="entry name" value="NA-bd_OB-fold"/>
</dbReference>
<evidence type="ECO:0000256" key="6">
    <source>
        <dbReference type="ARBA" id="ARBA00022806"/>
    </source>
</evidence>
<dbReference type="Gene3D" id="3.40.50.300">
    <property type="entry name" value="P-loop containing nucleotide triphosphate hydrolases"/>
    <property type="match status" value="2"/>
</dbReference>
<feature type="domain" description="Helicase ATP-binding" evidence="16">
    <location>
        <begin position="286"/>
        <end position="448"/>
    </location>
</feature>
<keyword evidence="7 15" id="KW-0067">ATP-binding</keyword>
<evidence type="ECO:0000256" key="1">
    <source>
        <dbReference type="ARBA" id="ARBA00007504"/>
    </source>
</evidence>
<keyword evidence="19" id="KW-1185">Reference proteome</keyword>
<dbReference type="GO" id="GO:0005524">
    <property type="term" value="F:ATP binding"/>
    <property type="evidence" value="ECO:0007669"/>
    <property type="project" value="UniProtKB-KW"/>
</dbReference>
<dbReference type="InterPro" id="IPR045562">
    <property type="entry name" value="RecG_dom3_C"/>
</dbReference>
<dbReference type="RefSeq" id="WP_198173621.1">
    <property type="nucleotide sequence ID" value="NZ_CP066775.1"/>
</dbReference>
<keyword evidence="11" id="KW-0413">Isomerase</keyword>
<evidence type="ECO:0000256" key="10">
    <source>
        <dbReference type="ARBA" id="ARBA00023204"/>
    </source>
</evidence>
<evidence type="ECO:0000259" key="16">
    <source>
        <dbReference type="PROSITE" id="PS51192"/>
    </source>
</evidence>
<evidence type="ECO:0000256" key="15">
    <source>
        <dbReference type="RuleBase" id="RU363016"/>
    </source>
</evidence>
<evidence type="ECO:0000256" key="14">
    <source>
        <dbReference type="ARBA" id="ARBA00048988"/>
    </source>
</evidence>
<evidence type="ECO:0000313" key="19">
    <source>
        <dbReference type="Proteomes" id="UP000429232"/>
    </source>
</evidence>
<dbReference type="Gene3D" id="2.40.50.140">
    <property type="entry name" value="Nucleic acid-binding proteins"/>
    <property type="match status" value="1"/>
</dbReference>
<dbReference type="PROSITE" id="PS51194">
    <property type="entry name" value="HELICASE_CTER"/>
    <property type="match status" value="1"/>
</dbReference>
<dbReference type="SUPFAM" id="SSF52540">
    <property type="entry name" value="P-loop containing nucleoside triphosphate hydrolases"/>
    <property type="match status" value="2"/>
</dbReference>
<evidence type="ECO:0000256" key="4">
    <source>
        <dbReference type="ARBA" id="ARBA00022763"/>
    </source>
</evidence>
<dbReference type="PROSITE" id="PS51192">
    <property type="entry name" value="HELICASE_ATP_BIND_1"/>
    <property type="match status" value="1"/>
</dbReference>
<dbReference type="InterPro" id="IPR027417">
    <property type="entry name" value="P-loop_NTPase"/>
</dbReference>
<dbReference type="Pfam" id="PF19833">
    <property type="entry name" value="RecG_dom3_C"/>
    <property type="match status" value="1"/>
</dbReference>
<evidence type="ECO:0000256" key="12">
    <source>
        <dbReference type="ARBA" id="ARBA00034617"/>
    </source>
</evidence>
<evidence type="ECO:0000256" key="11">
    <source>
        <dbReference type="ARBA" id="ARBA00023235"/>
    </source>
</evidence>
<sequence>MNQIFNTPVVYLKGVGTARADVLKKDLGIESYEDLLRHYPYKYIDRTKFYKIRDINPELPHVQVIARLTYKEIIGEKNTRRLVAHVQDDTGVMELVWFQAIKWTEKILAVGKAYIIFGKPGSFNGKAQMAHPEVEPYSTEALKRKGNLTLQAVYSSTEKLKQFTLDTKGIQRLTATLLEQHSRDIQENLPLYILQKYKLMPRVEAFRNIHFPENAAALHEAEHRLKFEELFSIQLKLLRNKMTRTQKFKGAIFEKVGDYFNEFYEHRLPFQLTTAQKKVLKEIRQDTLRGVQMNRLLQGDVGSGKTVVALMNVLLALDNGYQACIMAPTEILATQHYHSIKALVGDGFIEVALLTGSVKQKDRKVIHQKLEDGTLNLLIGTHALIEDKVVFKNLGLAVIDEQHRFGVEQRAKLWRKNILPPHVLVMTATPIPRTLAMTLYGDLDVSVINELPAGRKPIETRHFYENQRLAMFGLMKREIALGRQVYVVYPLIKESEKLDLKNLEDGVEVMSREFPLPQYRISVVHGKLSAADKEFEMQRFVKGETHIMVATTVIEVGVNVPNASVMIIENAERFGLSQLHQLRGRVGRGAEQSFCLLMSGHKLSRDGKKRLDTMVMTNDGFKISEIDLELRGPGDIEGTQQSGVLDLKIANLATDQQLLMLVRDEVIEIFYKDPQLALPENQILHHMLTAKNGGLSWDKIS</sequence>
<dbReference type="Pfam" id="PF00271">
    <property type="entry name" value="Helicase_C"/>
    <property type="match status" value="1"/>
</dbReference>
<evidence type="ECO:0000256" key="7">
    <source>
        <dbReference type="ARBA" id="ARBA00022840"/>
    </source>
</evidence>
<keyword evidence="8" id="KW-0238">DNA-binding</keyword>
<evidence type="ECO:0000256" key="13">
    <source>
        <dbReference type="ARBA" id="ARBA00034808"/>
    </source>
</evidence>
<keyword evidence="10 15" id="KW-0234">DNA repair</keyword>
<dbReference type="SUPFAM" id="SSF50249">
    <property type="entry name" value="Nucleic acid-binding proteins"/>
    <property type="match status" value="1"/>
</dbReference>
<reference evidence="18 19" key="1">
    <citation type="submission" date="2020-12" db="EMBL/GenBank/DDBJ databases">
        <title>HMF7856_wgs.fasta genome submission.</title>
        <authorList>
            <person name="Kang H."/>
            <person name="Kim H."/>
            <person name="Joh K."/>
        </authorList>
    </citation>
    <scope>NUCLEOTIDE SEQUENCE [LARGE SCALE GENOMIC DNA]</scope>
    <source>
        <strain evidence="18 19">HMF7856</strain>
    </source>
</reference>
<dbReference type="AlphaFoldDB" id="A0A7T7F9X2"/>
<evidence type="ECO:0000256" key="5">
    <source>
        <dbReference type="ARBA" id="ARBA00022801"/>
    </source>
</evidence>
<protein>
    <recommendedName>
        <fullName evidence="2 15">ATP-dependent DNA helicase RecG</fullName>
        <ecNumber evidence="13 15">5.6.2.4</ecNumber>
    </recommendedName>
</protein>
<evidence type="ECO:0000259" key="17">
    <source>
        <dbReference type="PROSITE" id="PS51194"/>
    </source>
</evidence>
<dbReference type="InterPro" id="IPR001650">
    <property type="entry name" value="Helicase_C-like"/>
</dbReference>
<keyword evidence="3 15" id="KW-0547">Nucleotide-binding</keyword>
<evidence type="ECO:0000256" key="9">
    <source>
        <dbReference type="ARBA" id="ARBA00023172"/>
    </source>
</evidence>
<name>A0A7T7F9X2_9SPHI</name>
<keyword evidence="5 15" id="KW-0378">Hydrolase</keyword>
<comment type="function">
    <text evidence="15">Plays a critical role in recombination and DNA repair. Helps process Holliday junction intermediates to mature products by catalyzing branch migration. Has replication fork regression activity, unwinds stalled or blocked replication forks to make a HJ that can be resolved. Has a DNA unwinding activity characteristic of a DNA helicase with 3'-5' polarity.</text>
</comment>
<dbReference type="NCBIfam" id="TIGR00643">
    <property type="entry name" value="recG"/>
    <property type="match status" value="1"/>
</dbReference>
<dbReference type="EC" id="5.6.2.4" evidence="13 15"/>
<dbReference type="GO" id="GO:0003677">
    <property type="term" value="F:DNA binding"/>
    <property type="evidence" value="ECO:0007669"/>
    <property type="project" value="UniProtKB-KW"/>
</dbReference>
<comment type="catalytic activity">
    <reaction evidence="14 15">
        <text>ATP + H2O = ADP + phosphate + H(+)</text>
        <dbReference type="Rhea" id="RHEA:13065"/>
        <dbReference type="ChEBI" id="CHEBI:15377"/>
        <dbReference type="ChEBI" id="CHEBI:15378"/>
        <dbReference type="ChEBI" id="CHEBI:30616"/>
        <dbReference type="ChEBI" id="CHEBI:43474"/>
        <dbReference type="ChEBI" id="CHEBI:456216"/>
        <dbReference type="EC" id="5.6.2.4"/>
    </reaction>
</comment>
<organism evidence="18 19">
    <name type="scientific">Mucilaginibacter ginkgonis</name>
    <dbReference type="NCBI Taxonomy" id="2682091"/>
    <lineage>
        <taxon>Bacteria</taxon>
        <taxon>Pseudomonadati</taxon>
        <taxon>Bacteroidota</taxon>
        <taxon>Sphingobacteriia</taxon>
        <taxon>Sphingobacteriales</taxon>
        <taxon>Sphingobacteriaceae</taxon>
        <taxon>Mucilaginibacter</taxon>
    </lineage>
</organism>
<dbReference type="InterPro" id="IPR004609">
    <property type="entry name" value="ATP-dep_DNA_helicase_RecG"/>
</dbReference>
<evidence type="ECO:0000256" key="3">
    <source>
        <dbReference type="ARBA" id="ARBA00022741"/>
    </source>
</evidence>
<dbReference type="InterPro" id="IPR047112">
    <property type="entry name" value="RecG/Mfd"/>
</dbReference>
<dbReference type="CDD" id="cd17992">
    <property type="entry name" value="DEXHc_RecG"/>
    <property type="match status" value="1"/>
</dbReference>
<dbReference type="PANTHER" id="PTHR47964">
    <property type="entry name" value="ATP-DEPENDENT DNA HELICASE HOMOLOG RECG, CHLOROPLASTIC"/>
    <property type="match status" value="1"/>
</dbReference>
<dbReference type="GO" id="GO:0043138">
    <property type="term" value="F:3'-5' DNA helicase activity"/>
    <property type="evidence" value="ECO:0007669"/>
    <property type="project" value="UniProtKB-EC"/>
</dbReference>
<accession>A0A7T7F9X2</accession>
<evidence type="ECO:0000256" key="2">
    <source>
        <dbReference type="ARBA" id="ARBA00017846"/>
    </source>
</evidence>
<dbReference type="InterPro" id="IPR033454">
    <property type="entry name" value="RecG_wedge"/>
</dbReference>
<evidence type="ECO:0000313" key="18">
    <source>
        <dbReference type="EMBL" id="QQL49190.1"/>
    </source>
</evidence>
<comment type="catalytic activity">
    <reaction evidence="12 15">
        <text>Couples ATP hydrolysis with the unwinding of duplex DNA by translocating in the 3'-5' direction.</text>
        <dbReference type="EC" id="5.6.2.4"/>
    </reaction>
</comment>
<keyword evidence="6 15" id="KW-0347">Helicase</keyword>